<dbReference type="Gene3D" id="2.40.10.220">
    <property type="entry name" value="predicted glycosyltransferase like domains"/>
    <property type="match status" value="2"/>
</dbReference>
<gene>
    <name evidence="2" type="ORF">EI167_19805</name>
</gene>
<accession>A0ABR9FS25</accession>
<dbReference type="SUPFAM" id="SSF141371">
    <property type="entry name" value="PilZ domain-like"/>
    <property type="match status" value="1"/>
</dbReference>
<evidence type="ECO:0000259" key="1">
    <source>
        <dbReference type="Pfam" id="PF07238"/>
    </source>
</evidence>
<reference evidence="2 3" key="1">
    <citation type="submission" date="2020-07" db="EMBL/GenBank/DDBJ databases">
        <title>Halophilic bacteria isolated from french cheeses.</title>
        <authorList>
            <person name="Kothe C.I."/>
            <person name="Farah-Kraiem B."/>
            <person name="Renault P."/>
            <person name="Dridi B."/>
        </authorList>
    </citation>
    <scope>NUCLEOTIDE SEQUENCE [LARGE SCALE GENOMIC DNA]</scope>
    <source>
        <strain evidence="2 3">FME14</strain>
    </source>
</reference>
<protein>
    <submittedName>
        <fullName evidence="2">PilZ domain-containing protein</fullName>
    </submittedName>
</protein>
<name>A0ABR9FS25_9GAMM</name>
<dbReference type="EMBL" id="RRZA01000095">
    <property type="protein sequence ID" value="MBE0459636.1"/>
    <property type="molecule type" value="Genomic_DNA"/>
</dbReference>
<dbReference type="Pfam" id="PF07238">
    <property type="entry name" value="PilZ"/>
    <property type="match status" value="2"/>
</dbReference>
<dbReference type="Proteomes" id="UP000707245">
    <property type="component" value="Unassembled WGS sequence"/>
</dbReference>
<evidence type="ECO:0000313" key="2">
    <source>
        <dbReference type="EMBL" id="MBE0459636.1"/>
    </source>
</evidence>
<feature type="domain" description="PilZ" evidence="1">
    <location>
        <begin position="494"/>
        <end position="605"/>
    </location>
</feature>
<feature type="domain" description="PilZ" evidence="1">
    <location>
        <begin position="148"/>
        <end position="231"/>
    </location>
</feature>
<evidence type="ECO:0000313" key="3">
    <source>
        <dbReference type="Proteomes" id="UP000707245"/>
    </source>
</evidence>
<proteinExistence type="predicted"/>
<comment type="caution">
    <text evidence="2">The sequence shown here is derived from an EMBL/GenBank/DDBJ whole genome shotgun (WGS) entry which is preliminary data.</text>
</comment>
<dbReference type="RefSeq" id="WP_192542991.1">
    <property type="nucleotide sequence ID" value="NZ_RRZA01000095.1"/>
</dbReference>
<dbReference type="InterPro" id="IPR009875">
    <property type="entry name" value="PilZ_domain"/>
</dbReference>
<keyword evidence="3" id="KW-1185">Reference proteome</keyword>
<organism evidence="2 3">
    <name type="scientific">Pseudoalteromonas prydzensis</name>
    <dbReference type="NCBI Taxonomy" id="182141"/>
    <lineage>
        <taxon>Bacteria</taxon>
        <taxon>Pseudomonadati</taxon>
        <taxon>Pseudomonadota</taxon>
        <taxon>Gammaproteobacteria</taxon>
        <taxon>Alteromonadales</taxon>
        <taxon>Pseudoalteromonadaceae</taxon>
        <taxon>Pseudoalteromonas</taxon>
    </lineage>
</organism>
<sequence>MTEDILLKYESLVDELKSYLGNAKFDTIFKSKTAGLTKPEQFLIKMEMSRLSQPIARFIDLRGQVTGQVKPYEYDGKQHFMDETAIAVFEKAIKRHGGYTLAVYEAVMNTDNNHRVMQKKAAEQAKQPELQNKQQLDCQVIKFASYESRREERMNYSIKITVELSKDDTIAATTSDISLSGAKIKLSPRYQVKKGQLLGLRLVGLEQDFELGLKNGIQYEIVAVEKISAEYNHIRLKRTFIENNAKFDEFLASFIHGNKRRYKVNLDNTLDAVVSKGYEQYYIPRVTSLFTFFSQQNDKLYPSLVLTTENNIFIQRYFCDERKLSCLYTILNQQRLAELLSTPAQVKEEYLYTFTHVVAGKIYYYSATRSELAAEPQFSALFFGFGSQKDSWQCFKVQLMPSHPEDSFIPLSLPNTAGKDIEKLNKPPSPRVQGMIKDVKYLLILTAIGTAAEQAHYQSFSYDKSIVNQLKRFGHGKHKTPPKLETVDLEYVNLRSHKRYLYKTDALLTTKDEQIQTAHSRDFSAMGLQIECDKPVTLQKGDIVELSLPELQKITKKHTLSKLKYEVMAVSKSLTTINLKASRIADNPHEGVKFFTQLIENNKDKLKVSEEAPKVPGLSTALRNMVTKSVCQFPFYLHKEAAHFKTGAIGQGLYPSPLHIILQNYGLLNETTSIDAFLPPEQITEVITPAIKDRSRQDPPLPFTLFIRFDPKKSSIEDAVKSKCTATDDFAPQLLFLKKGLKSELLFIMRVYISRTGRPDTDYLANELKYVSQYALHKAKDLEEALWSVAGVGDMVDITDETLSHLDLPTELIEQMNKRKQIWLKRLS</sequence>